<keyword evidence="1" id="KW-0378">Hydrolase</keyword>
<accession>A0A3M7L5X3</accession>
<gene>
    <name evidence="1" type="ORF">D1632_17640</name>
</gene>
<dbReference type="RefSeq" id="WP_122548553.1">
    <property type="nucleotide sequence ID" value="NZ_QWIV01000015.1"/>
</dbReference>
<keyword evidence="2" id="KW-1185">Reference proteome</keyword>
<reference evidence="1 2" key="1">
    <citation type="submission" date="2018-08" db="EMBL/GenBank/DDBJ databases">
        <title>Chryseobacterium nematophagum: a novel matrix digesting pathogen of nematodes.</title>
        <authorList>
            <person name="Page A."/>
            <person name="Roberts M."/>
            <person name="Felix M.-A."/>
            <person name="Weir W."/>
        </authorList>
    </citation>
    <scope>NUCLEOTIDE SEQUENCE [LARGE SCALE GENOMIC DNA]</scope>
    <source>
        <strain evidence="1 2">JUb275</strain>
    </source>
</reference>
<name>A0A3M7L5X3_9FLAO</name>
<comment type="caution">
    <text evidence="1">The sequence shown here is derived from an EMBL/GenBank/DDBJ whole genome shotgun (WGS) entry which is preliminary data.</text>
</comment>
<dbReference type="GO" id="GO:0016787">
    <property type="term" value="F:hydrolase activity"/>
    <property type="evidence" value="ECO:0007669"/>
    <property type="project" value="UniProtKB-KW"/>
</dbReference>
<sequence length="208" mass="24943">MEYSKEFKAAISAFSSKDKDRLIFRLLKKDKLLSKKLYFELIDLETTDDKREKMEEDINEKLLLASKHIRNPQYYLSIIRKISAEITEHVKITTDKFGDVYLNLLLINKILESNEDFIKLRFNNTYKLYLYLINKIFKILVLIKKLDEDYWIEIDELFKNTNVRIHENPSLEKLCSNNHLNFNWLKCDEIPKDIDLILKEIKSQGFLK</sequence>
<dbReference type="EMBL" id="QWIV01000015">
    <property type="protein sequence ID" value="RMZ58111.1"/>
    <property type="molecule type" value="Genomic_DNA"/>
</dbReference>
<dbReference type="AlphaFoldDB" id="A0A3M7L5X3"/>
<organism evidence="1 2">
    <name type="scientific">Chryseobacterium nematophagum</name>
    <dbReference type="NCBI Taxonomy" id="2305228"/>
    <lineage>
        <taxon>Bacteria</taxon>
        <taxon>Pseudomonadati</taxon>
        <taxon>Bacteroidota</taxon>
        <taxon>Flavobacteriia</taxon>
        <taxon>Flavobacteriales</taxon>
        <taxon>Weeksellaceae</taxon>
        <taxon>Chryseobacterium group</taxon>
        <taxon>Chryseobacterium</taxon>
    </lineage>
</organism>
<protein>
    <submittedName>
        <fullName evidence="1">Deoxyuridine 5'-triphosphate nucleotidohydrolase</fullName>
    </submittedName>
</protein>
<dbReference type="Proteomes" id="UP000267524">
    <property type="component" value="Unassembled WGS sequence"/>
</dbReference>
<evidence type="ECO:0000313" key="2">
    <source>
        <dbReference type="Proteomes" id="UP000267524"/>
    </source>
</evidence>
<evidence type="ECO:0000313" key="1">
    <source>
        <dbReference type="EMBL" id="RMZ58111.1"/>
    </source>
</evidence>
<proteinExistence type="predicted"/>